<dbReference type="InParanoid" id="A0A067PW74"/>
<dbReference type="AlphaFoldDB" id="A0A067PW74"/>
<feature type="transmembrane region" description="Helical" evidence="1">
    <location>
        <begin position="26"/>
        <end position="46"/>
    </location>
</feature>
<gene>
    <name evidence="2" type="ORF">JAAARDRAFT_338819</name>
</gene>
<keyword evidence="1" id="KW-0812">Transmembrane</keyword>
<reference evidence="3" key="1">
    <citation type="journal article" date="2014" name="Proc. Natl. Acad. Sci. U.S.A.">
        <title>Extensive sampling of basidiomycete genomes demonstrates inadequacy of the white-rot/brown-rot paradigm for wood decay fungi.</title>
        <authorList>
            <person name="Riley R."/>
            <person name="Salamov A.A."/>
            <person name="Brown D.W."/>
            <person name="Nagy L.G."/>
            <person name="Floudas D."/>
            <person name="Held B.W."/>
            <person name="Levasseur A."/>
            <person name="Lombard V."/>
            <person name="Morin E."/>
            <person name="Otillar R."/>
            <person name="Lindquist E.A."/>
            <person name="Sun H."/>
            <person name="LaButti K.M."/>
            <person name="Schmutz J."/>
            <person name="Jabbour D."/>
            <person name="Luo H."/>
            <person name="Baker S.E."/>
            <person name="Pisabarro A.G."/>
            <person name="Walton J.D."/>
            <person name="Blanchette R.A."/>
            <person name="Henrissat B."/>
            <person name="Martin F."/>
            <person name="Cullen D."/>
            <person name="Hibbett D.S."/>
            <person name="Grigoriev I.V."/>
        </authorList>
    </citation>
    <scope>NUCLEOTIDE SEQUENCE [LARGE SCALE GENOMIC DNA]</scope>
    <source>
        <strain evidence="3">MUCL 33604</strain>
    </source>
</reference>
<organism evidence="2 3">
    <name type="scientific">Jaapia argillacea MUCL 33604</name>
    <dbReference type="NCBI Taxonomy" id="933084"/>
    <lineage>
        <taxon>Eukaryota</taxon>
        <taxon>Fungi</taxon>
        <taxon>Dikarya</taxon>
        <taxon>Basidiomycota</taxon>
        <taxon>Agaricomycotina</taxon>
        <taxon>Agaricomycetes</taxon>
        <taxon>Agaricomycetidae</taxon>
        <taxon>Jaapiales</taxon>
        <taxon>Jaapiaceae</taxon>
        <taxon>Jaapia</taxon>
    </lineage>
</organism>
<proteinExistence type="predicted"/>
<keyword evidence="1" id="KW-1133">Transmembrane helix</keyword>
<feature type="transmembrane region" description="Helical" evidence="1">
    <location>
        <begin position="294"/>
        <end position="321"/>
    </location>
</feature>
<keyword evidence="1" id="KW-0472">Membrane</keyword>
<dbReference type="Proteomes" id="UP000027265">
    <property type="component" value="Unassembled WGS sequence"/>
</dbReference>
<evidence type="ECO:0000256" key="1">
    <source>
        <dbReference type="SAM" id="Phobius"/>
    </source>
</evidence>
<dbReference type="HOGENOM" id="CLU_059593_0_0_1"/>
<sequence>MKLLSRTGRALKCSSFSLVSKARRHVVLSIFSLLVLLVASLLVLLLSVSGGALRTAEYMLQSVGYASGIALVGHIYSIDLEQKTITISWLIAGCGLYQLTNSSSYYGDTPCTPSPTALDFFVDGASQPFFSYDPALTPRDSHGKPIYIQALNEFQTTHLMDIQGYTLHFKFGPRLLHRTADYVYPFDAYVMTATMIILDHQTGQPPPFLLFYPVETAQGLSAHQVVDYGLCTSSLNGSTFPSRSFFLSMSREPLAKVFALAIFCINWALAAMVVYITVIAFFSKTHRLHESIVILPVTVVVTIPALRTLFVGSPDFGILLGKTSPFRRTLICTLTFKWFVDAIGFFVQMILVSACTLLLLLGVALRQGPEESAINDSRSDSRIGSTGVDLSVVQPVVVYNRPM</sequence>
<dbReference type="STRING" id="933084.A0A067PW74"/>
<dbReference type="EMBL" id="KL197725">
    <property type="protein sequence ID" value="KDQ55522.1"/>
    <property type="molecule type" value="Genomic_DNA"/>
</dbReference>
<evidence type="ECO:0000313" key="2">
    <source>
        <dbReference type="EMBL" id="KDQ55522.1"/>
    </source>
</evidence>
<dbReference type="OrthoDB" id="2923771at2759"/>
<feature type="transmembrane region" description="Helical" evidence="1">
    <location>
        <begin position="257"/>
        <end position="282"/>
    </location>
</feature>
<keyword evidence="3" id="KW-1185">Reference proteome</keyword>
<accession>A0A067PW74</accession>
<evidence type="ECO:0000313" key="3">
    <source>
        <dbReference type="Proteomes" id="UP000027265"/>
    </source>
</evidence>
<protein>
    <submittedName>
        <fullName evidence="2">Uncharacterized protein</fullName>
    </submittedName>
</protein>
<name>A0A067PW74_9AGAM</name>
<feature type="transmembrane region" description="Helical" evidence="1">
    <location>
        <begin position="342"/>
        <end position="365"/>
    </location>
</feature>